<reference evidence="1 2" key="1">
    <citation type="journal article" date="2014" name="Int. J. Syst. Evol. Microbiol.">
        <title>Nitrososphaera viennensis gen. nov., sp. nov., an aerobic and mesophilic, ammonia-oxidizing archaeon from soil and a member of the archaeal phylum Thaumarchaeota.</title>
        <authorList>
            <person name="Stieglmeier M."/>
            <person name="Klingl A."/>
            <person name="Alves R.J."/>
            <person name="Rittmann S.K."/>
            <person name="Melcher M."/>
            <person name="Leisch N."/>
            <person name="Schleper C."/>
        </authorList>
    </citation>
    <scope>NUCLEOTIDE SEQUENCE [LARGE SCALE GENOMIC DNA]</scope>
    <source>
        <strain evidence="1">EN76</strain>
    </source>
</reference>
<proteinExistence type="predicted"/>
<dbReference type="AlphaFoldDB" id="A0A060HNJ4"/>
<keyword evidence="2" id="KW-1185">Reference proteome</keyword>
<dbReference type="HOGENOM" id="CLU_779917_0_0_2"/>
<dbReference type="EMBL" id="CP007536">
    <property type="protein sequence ID" value="AIC15136.1"/>
    <property type="molecule type" value="Genomic_DNA"/>
</dbReference>
<protein>
    <submittedName>
        <fullName evidence="1">Uncharacterized protein</fullName>
    </submittedName>
</protein>
<accession>A0A060HNJ4</accession>
<evidence type="ECO:0000313" key="2">
    <source>
        <dbReference type="Proteomes" id="UP000027093"/>
    </source>
</evidence>
<sequence>MEGRQRAEGGVLMVDSDGRLPRFSRFEYILDLLSTVHDGGAEGTELAAVQKALSDRKESFEQVKLLAVGKRKSVNRGVEGTEELTRECLSFAVKSGLVSVDVSSHGRLTLTDLGRELLAASKKNEVSGTFIERIASLYLSSYRRASGVLLAILGREGGQVDIPDTRHGGRLTPEQIEEILGVRCDAVSLISFRLLLDQARLVNWFTFTEGDGRLMWRIYATCKIFDVSDPQHRGEGVLSFRSQGRTVTIKMNQTSIEEFEDAAWSEYMKLTDNYEDIPVYYWQLRSPVCYGLRISDSTYDSLLLAMKDSRRFRFSWSSGSMPSSEAKGNLLKNLPPMAADGYHMVYVSMSRRKTG</sequence>
<name>A0A060HNJ4_9ARCH</name>
<gene>
    <name evidence="1" type="ORF">NVIE_009110</name>
</gene>
<dbReference type="Proteomes" id="UP000027093">
    <property type="component" value="Chromosome"/>
</dbReference>
<dbReference type="STRING" id="926571.NVIE_009110"/>
<organism evidence="1 2">
    <name type="scientific">Nitrososphaera viennensis EN76</name>
    <dbReference type="NCBI Taxonomy" id="926571"/>
    <lineage>
        <taxon>Archaea</taxon>
        <taxon>Nitrososphaerota</taxon>
        <taxon>Nitrososphaeria</taxon>
        <taxon>Nitrososphaerales</taxon>
        <taxon>Nitrososphaeraceae</taxon>
        <taxon>Nitrososphaera</taxon>
    </lineage>
</organism>
<evidence type="ECO:0000313" key="1">
    <source>
        <dbReference type="EMBL" id="AIC15136.1"/>
    </source>
</evidence>
<dbReference type="KEGG" id="nvn:NVIE_009110"/>